<evidence type="ECO:0000259" key="14">
    <source>
        <dbReference type="SMART" id="SM00478"/>
    </source>
</evidence>
<keyword evidence="11 12" id="KW-0326">Glycosidase</keyword>
<keyword evidence="15" id="KW-0255">Endonuclease</keyword>
<evidence type="ECO:0000256" key="1">
    <source>
        <dbReference type="ARBA" id="ARBA00008343"/>
    </source>
</evidence>
<dbReference type="OrthoDB" id="9800977at2"/>
<dbReference type="InterPro" id="IPR011257">
    <property type="entry name" value="DNA_glycosylase"/>
</dbReference>
<dbReference type="Pfam" id="PF00730">
    <property type="entry name" value="HhH-GPD"/>
    <property type="match status" value="1"/>
</dbReference>
<dbReference type="Pfam" id="PF10576">
    <property type="entry name" value="EndIII_4Fe-2S"/>
    <property type="match status" value="1"/>
</dbReference>
<dbReference type="GO" id="GO:0006285">
    <property type="term" value="P:base-excision repair, AP site formation"/>
    <property type="evidence" value="ECO:0007669"/>
    <property type="project" value="TreeGrafter"/>
</dbReference>
<feature type="domain" description="Helix-hairpin-helix DNA-binding motif class 1" evidence="13">
    <location>
        <begin position="109"/>
        <end position="128"/>
    </location>
</feature>
<dbReference type="Gene3D" id="1.10.1670.10">
    <property type="entry name" value="Helix-hairpin-Helix base-excision DNA repair enzymes (C-terminal)"/>
    <property type="match status" value="1"/>
</dbReference>
<dbReference type="InterPro" id="IPR005759">
    <property type="entry name" value="Nth"/>
</dbReference>
<dbReference type="NCBIfam" id="TIGR01083">
    <property type="entry name" value="nth"/>
    <property type="match status" value="1"/>
</dbReference>
<keyword evidence="10 12" id="KW-0456">Lyase</keyword>
<dbReference type="SMART" id="SM00478">
    <property type="entry name" value="ENDO3c"/>
    <property type="match status" value="1"/>
</dbReference>
<keyword evidence="5 12" id="KW-0378">Hydrolase</keyword>
<dbReference type="PIRSF" id="PIRSF001435">
    <property type="entry name" value="Nth"/>
    <property type="match status" value="1"/>
</dbReference>
<comment type="catalytic activity">
    <reaction evidence="12">
        <text>2'-deoxyribonucleotide-(2'-deoxyribose 5'-phosphate)-2'-deoxyribonucleotide-DNA = a 3'-end 2'-deoxyribonucleotide-(2,3-dehydro-2,3-deoxyribose 5'-phosphate)-DNA + a 5'-end 5'-phospho-2'-deoxyribonucleoside-DNA + H(+)</text>
        <dbReference type="Rhea" id="RHEA:66592"/>
        <dbReference type="Rhea" id="RHEA-COMP:13180"/>
        <dbReference type="Rhea" id="RHEA-COMP:16897"/>
        <dbReference type="Rhea" id="RHEA-COMP:17067"/>
        <dbReference type="ChEBI" id="CHEBI:15378"/>
        <dbReference type="ChEBI" id="CHEBI:136412"/>
        <dbReference type="ChEBI" id="CHEBI:157695"/>
        <dbReference type="ChEBI" id="CHEBI:167181"/>
        <dbReference type="EC" id="4.2.99.18"/>
    </reaction>
</comment>
<dbReference type="GO" id="GO:0051539">
    <property type="term" value="F:4 iron, 4 sulfur cluster binding"/>
    <property type="evidence" value="ECO:0007669"/>
    <property type="project" value="UniProtKB-UniRule"/>
</dbReference>
<evidence type="ECO:0000256" key="3">
    <source>
        <dbReference type="ARBA" id="ARBA00022723"/>
    </source>
</evidence>
<keyword evidence="4 12" id="KW-0227">DNA damage</keyword>
<keyword evidence="9 12" id="KW-0234">DNA repair</keyword>
<dbReference type="EC" id="4.2.99.18" evidence="12"/>
<evidence type="ECO:0000256" key="11">
    <source>
        <dbReference type="ARBA" id="ARBA00023295"/>
    </source>
</evidence>
<dbReference type="Pfam" id="PF00633">
    <property type="entry name" value="HHH"/>
    <property type="match status" value="1"/>
</dbReference>
<comment type="similarity">
    <text evidence="1 12">Belongs to the Nth/MutY family.</text>
</comment>
<dbReference type="InterPro" id="IPR023170">
    <property type="entry name" value="HhH_base_excis_C"/>
</dbReference>
<protein>
    <recommendedName>
        <fullName evidence="12">Endonuclease III</fullName>
        <ecNumber evidence="12">4.2.99.18</ecNumber>
    </recommendedName>
    <alternativeName>
        <fullName evidence="12">DNA-(apurinic or apyrimidinic site) lyase</fullName>
    </alternativeName>
</protein>
<comment type="caution">
    <text evidence="15">The sequence shown here is derived from an EMBL/GenBank/DDBJ whole genome shotgun (WGS) entry which is preliminary data.</text>
</comment>
<dbReference type="GO" id="GO:0046872">
    <property type="term" value="F:metal ion binding"/>
    <property type="evidence" value="ECO:0007669"/>
    <property type="project" value="UniProtKB-KW"/>
</dbReference>
<dbReference type="PANTHER" id="PTHR10359">
    <property type="entry name" value="A/G-SPECIFIC ADENINE GLYCOSYLASE/ENDONUCLEASE III"/>
    <property type="match status" value="1"/>
</dbReference>
<keyword evidence="6 12" id="KW-0408">Iron</keyword>
<evidence type="ECO:0000259" key="13">
    <source>
        <dbReference type="SMART" id="SM00278"/>
    </source>
</evidence>
<organism evidence="15 16">
    <name type="scientific">Peptoclostridium litorale DSM 5388</name>
    <dbReference type="NCBI Taxonomy" id="1121324"/>
    <lineage>
        <taxon>Bacteria</taxon>
        <taxon>Bacillati</taxon>
        <taxon>Bacillota</taxon>
        <taxon>Clostridia</taxon>
        <taxon>Peptostreptococcales</taxon>
        <taxon>Peptoclostridiaceae</taxon>
        <taxon>Peptoclostridium</taxon>
    </lineage>
</organism>
<dbReference type="InterPro" id="IPR003265">
    <property type="entry name" value="HhH-GPD_domain"/>
</dbReference>
<dbReference type="PROSITE" id="PS00764">
    <property type="entry name" value="ENDONUCLEASE_III_1"/>
    <property type="match status" value="1"/>
</dbReference>
<reference evidence="15 16" key="1">
    <citation type="submission" date="2014-03" db="EMBL/GenBank/DDBJ databases">
        <title>Genome sequence of Clostridium litorale W6, DSM 5388.</title>
        <authorList>
            <person name="Poehlein A."/>
            <person name="Jagirdar A."/>
            <person name="Khonsari B."/>
            <person name="Chibani C.M."/>
            <person name="Gutierrez Gutierrez D.A."/>
            <person name="Davydova E."/>
            <person name="Alghaithi H.S."/>
            <person name="Nair K.P."/>
            <person name="Dhamotharan K."/>
            <person name="Chandran L."/>
            <person name="G W."/>
            <person name="Daniel R."/>
        </authorList>
    </citation>
    <scope>NUCLEOTIDE SEQUENCE [LARGE SCALE GENOMIC DNA]</scope>
    <source>
        <strain evidence="15 16">W6</strain>
    </source>
</reference>
<feature type="domain" description="HhH-GPD" evidence="14">
    <location>
        <begin position="38"/>
        <end position="185"/>
    </location>
</feature>
<dbReference type="Proteomes" id="UP000027946">
    <property type="component" value="Unassembled WGS sequence"/>
</dbReference>
<dbReference type="HAMAP" id="MF_00942">
    <property type="entry name" value="Nth"/>
    <property type="match status" value="1"/>
</dbReference>
<evidence type="ECO:0000256" key="2">
    <source>
        <dbReference type="ARBA" id="ARBA00022485"/>
    </source>
</evidence>
<feature type="binding site" evidence="12">
    <location>
        <position position="194"/>
    </location>
    <ligand>
        <name>[4Fe-4S] cluster</name>
        <dbReference type="ChEBI" id="CHEBI:49883"/>
    </ligand>
</feature>
<keyword evidence="2 12" id="KW-0004">4Fe-4S</keyword>
<evidence type="ECO:0000256" key="7">
    <source>
        <dbReference type="ARBA" id="ARBA00023014"/>
    </source>
</evidence>
<keyword evidence="15" id="KW-0540">Nuclease</keyword>
<gene>
    <name evidence="12 15" type="primary">nth</name>
    <name evidence="15" type="ORF">CLIT_10c02780</name>
</gene>
<keyword evidence="16" id="KW-1185">Reference proteome</keyword>
<keyword evidence="7 12" id="KW-0411">Iron-sulfur</keyword>
<keyword evidence="3 12" id="KW-0479">Metal-binding</keyword>
<dbReference type="eggNOG" id="COG0177">
    <property type="taxonomic scope" value="Bacteria"/>
</dbReference>
<evidence type="ECO:0000256" key="8">
    <source>
        <dbReference type="ARBA" id="ARBA00023125"/>
    </source>
</evidence>
<feature type="binding site" evidence="12">
    <location>
        <position position="197"/>
    </location>
    <ligand>
        <name>[4Fe-4S] cluster</name>
        <dbReference type="ChEBI" id="CHEBI:49883"/>
    </ligand>
</feature>
<dbReference type="InterPro" id="IPR003651">
    <property type="entry name" value="Endonuclease3_FeS-loop_motif"/>
</dbReference>
<proteinExistence type="inferred from homology"/>
<dbReference type="AlphaFoldDB" id="A0A069REV7"/>
<dbReference type="GO" id="GO:0003677">
    <property type="term" value="F:DNA binding"/>
    <property type="evidence" value="ECO:0007669"/>
    <property type="project" value="UniProtKB-UniRule"/>
</dbReference>
<comment type="cofactor">
    <cofactor evidence="12">
        <name>[4Fe-4S] cluster</name>
        <dbReference type="ChEBI" id="CHEBI:49883"/>
    </cofactor>
    <text evidence="12">Binds 1 [4Fe-4S] cluster.</text>
</comment>
<dbReference type="InterPro" id="IPR004035">
    <property type="entry name" value="Endouclease-III_FeS-bd_BS"/>
</dbReference>
<dbReference type="EMBL" id="JJMM01000010">
    <property type="protein sequence ID" value="KDR95551.1"/>
    <property type="molecule type" value="Genomic_DNA"/>
</dbReference>
<name>A0A069REV7_PEPLI</name>
<comment type="function">
    <text evidence="12">DNA repair enzyme that has both DNA N-glycosylase activity and AP-lyase activity. The DNA N-glycosylase activity releases various damaged pyrimidines from DNA by cleaving the N-glycosidic bond, leaving an AP (apurinic/apyrimidinic) site. The AP-lyase activity cleaves the phosphodiester bond 3' to the AP site by a beta-elimination, leaving a 3'-terminal unsaturated sugar and a product with a terminal 5'-phosphate.</text>
</comment>
<accession>A0A069REV7</accession>
<dbReference type="InterPro" id="IPR000445">
    <property type="entry name" value="HhH_motif"/>
</dbReference>
<dbReference type="PANTHER" id="PTHR10359:SF18">
    <property type="entry name" value="ENDONUCLEASE III"/>
    <property type="match status" value="1"/>
</dbReference>
<dbReference type="CDD" id="cd00056">
    <property type="entry name" value="ENDO3c"/>
    <property type="match status" value="1"/>
</dbReference>
<keyword evidence="8 12" id="KW-0238">DNA-binding</keyword>
<evidence type="ECO:0000256" key="6">
    <source>
        <dbReference type="ARBA" id="ARBA00023004"/>
    </source>
</evidence>
<dbReference type="SUPFAM" id="SSF48150">
    <property type="entry name" value="DNA-glycosylase"/>
    <property type="match status" value="1"/>
</dbReference>
<sequence>MINLNVNRVIEMLQKRYPDAKCELQYSTPFELMVATILSAQCTDVRVNIITSDLFKTYSEPCDFTAMEQEKLEGLIKSCGFYKNKAKNIIGAANMIVHTYGGKVPDTMKELLKLPGVGRKTANVILSNAFFKDAIAVDTHVFRVSKRIGLADADNPDGVERQLMEIIPKEKWSLAHHLLIFHGRRTCKARKPLCDECTIQGECKYYNSVYGGKS</sequence>
<feature type="binding site" evidence="12">
    <location>
        <position position="203"/>
    </location>
    <ligand>
        <name>[4Fe-4S] cluster</name>
        <dbReference type="ChEBI" id="CHEBI:49883"/>
    </ligand>
</feature>
<dbReference type="GO" id="GO:0140078">
    <property type="term" value="F:class I DNA-(apurinic or apyrimidinic site) endonuclease activity"/>
    <property type="evidence" value="ECO:0007669"/>
    <property type="project" value="UniProtKB-EC"/>
</dbReference>
<evidence type="ECO:0000313" key="16">
    <source>
        <dbReference type="Proteomes" id="UP000027946"/>
    </source>
</evidence>
<feature type="binding site" evidence="12">
    <location>
        <position position="187"/>
    </location>
    <ligand>
        <name>[4Fe-4S] cluster</name>
        <dbReference type="ChEBI" id="CHEBI:49883"/>
    </ligand>
</feature>
<evidence type="ECO:0000256" key="4">
    <source>
        <dbReference type="ARBA" id="ARBA00022763"/>
    </source>
</evidence>
<evidence type="ECO:0000256" key="12">
    <source>
        <dbReference type="HAMAP-Rule" id="MF_00942"/>
    </source>
</evidence>
<dbReference type="InterPro" id="IPR003583">
    <property type="entry name" value="Hlx-hairpin-Hlx_DNA-bd_motif"/>
</dbReference>
<dbReference type="SMART" id="SM00278">
    <property type="entry name" value="HhH1"/>
    <property type="match status" value="1"/>
</dbReference>
<evidence type="ECO:0000256" key="9">
    <source>
        <dbReference type="ARBA" id="ARBA00023204"/>
    </source>
</evidence>
<dbReference type="GO" id="GO:0019104">
    <property type="term" value="F:DNA N-glycosylase activity"/>
    <property type="evidence" value="ECO:0007669"/>
    <property type="project" value="UniProtKB-UniRule"/>
</dbReference>
<dbReference type="SMART" id="SM00525">
    <property type="entry name" value="FES"/>
    <property type="match status" value="1"/>
</dbReference>
<dbReference type="STRING" id="1121324.CLIT_10c02780"/>
<dbReference type="FunFam" id="1.10.340.30:FF:000001">
    <property type="entry name" value="Endonuclease III"/>
    <property type="match status" value="1"/>
</dbReference>
<evidence type="ECO:0000256" key="5">
    <source>
        <dbReference type="ARBA" id="ARBA00022801"/>
    </source>
</evidence>
<dbReference type="Gene3D" id="1.10.340.30">
    <property type="entry name" value="Hypothetical protein, domain 2"/>
    <property type="match status" value="1"/>
</dbReference>
<evidence type="ECO:0000313" key="15">
    <source>
        <dbReference type="EMBL" id="KDR95551.1"/>
    </source>
</evidence>
<dbReference type="FunFam" id="1.10.1670.10:FF:000001">
    <property type="entry name" value="Endonuclease III"/>
    <property type="match status" value="1"/>
</dbReference>
<evidence type="ECO:0000256" key="10">
    <source>
        <dbReference type="ARBA" id="ARBA00023239"/>
    </source>
</evidence>